<evidence type="ECO:0000313" key="3">
    <source>
        <dbReference type="Proteomes" id="UP000076512"/>
    </source>
</evidence>
<dbReference type="STRING" id="455432.AWN90_14465"/>
<dbReference type="RefSeq" id="WP_067580998.1">
    <property type="nucleotide sequence ID" value="NZ_JABMCZ010000002.1"/>
</dbReference>
<evidence type="ECO:0000259" key="1">
    <source>
        <dbReference type="Pfam" id="PF20703"/>
    </source>
</evidence>
<name>A0A164HZE5_9NOCA</name>
<dbReference type="EMBL" id="LWGR01000021">
    <property type="protein sequence ID" value="KZM68956.1"/>
    <property type="molecule type" value="Genomic_DNA"/>
</dbReference>
<reference evidence="2 3" key="1">
    <citation type="submission" date="2016-04" db="EMBL/GenBank/DDBJ databases">
        <authorList>
            <person name="Evans L.H."/>
            <person name="Alamgir A."/>
            <person name="Owens N."/>
            <person name="Weber N.D."/>
            <person name="Virtaneva K."/>
            <person name="Barbian K."/>
            <person name="Babar A."/>
            <person name="Rosenke K."/>
        </authorList>
    </citation>
    <scope>NUCLEOTIDE SEQUENCE [LARGE SCALE GENOMIC DNA]</scope>
    <source>
        <strain evidence="2 3">IFM 0406</strain>
    </source>
</reference>
<comment type="caution">
    <text evidence="2">The sequence shown here is derived from an EMBL/GenBank/DDBJ whole genome shotgun (WGS) entry which is preliminary data.</text>
</comment>
<accession>A0A164HZE5</accession>
<protein>
    <recommendedName>
        <fullName evidence="1">Novel STAND NTPase 1 domain-containing protein</fullName>
    </recommendedName>
</protein>
<dbReference type="SUPFAM" id="SSF52540">
    <property type="entry name" value="P-loop containing nucleoside triphosphate hydrolases"/>
    <property type="match status" value="1"/>
</dbReference>
<dbReference type="Pfam" id="PF20703">
    <property type="entry name" value="nSTAND1"/>
    <property type="match status" value="1"/>
</dbReference>
<gene>
    <name evidence="2" type="ORF">AWN90_14465</name>
</gene>
<evidence type="ECO:0000313" key="2">
    <source>
        <dbReference type="EMBL" id="KZM68956.1"/>
    </source>
</evidence>
<feature type="domain" description="Novel STAND NTPase 1" evidence="1">
    <location>
        <begin position="130"/>
        <end position="515"/>
    </location>
</feature>
<dbReference type="AlphaFoldDB" id="A0A164HZE5"/>
<dbReference type="Proteomes" id="UP000076512">
    <property type="component" value="Unassembled WGS sequence"/>
</dbReference>
<dbReference type="InterPro" id="IPR027417">
    <property type="entry name" value="P-loop_NTPase"/>
</dbReference>
<sequence>MESGTNGRGRQASYGGSARNEFARRLGALHRAAGSPSLRNVAMLAQQRAQEAGEGRSALASVQRISDWMTGRNVPARFESLQPVLQVLILRARRRAGTPSDAVNLRAWRSLWSAARAAPADNLAGTARSPYPDAPGYREEHEAVFFGRRRALVALLEMVRTSASPERAADIIVVTGASGVGKTALLRAGLAPALNSESGGWSVAYLTPGSDPLAALGGAFSAAPNFAASDADLETVRQACGTRRPLVIVDQFERLFRPDVPASVLETFLIRLRRLTRIGSVLIALRADHLLDCARYPWLADAVQHNSFTVNPMRRHELVAAIVGPPRTHGVAVDPGVVELMVTALEGERCGLARPAAEAGALPALAATTRALWAAHTGKRLDVSAYRRIGGVAGVLGRHADNVWEALSDSEQRDARQILTALVTVHRDGSIIRRRIAAADLDHLAARTVNGQRLVERLVHARLVTREPRFACLSHDALLDWDLLLGWIADNRAALLWRQRIEDDAAEWESAGRDPGLLYRSVRLTTAINHSDPTLSVVATAFLRTSARAELGGAHDYQDVGSR</sequence>
<dbReference type="OrthoDB" id="134501at2"/>
<dbReference type="InterPro" id="IPR049052">
    <property type="entry name" value="nSTAND1"/>
</dbReference>
<proteinExistence type="predicted"/>
<organism evidence="2 3">
    <name type="scientific">Nocardia terpenica</name>
    <dbReference type="NCBI Taxonomy" id="455432"/>
    <lineage>
        <taxon>Bacteria</taxon>
        <taxon>Bacillati</taxon>
        <taxon>Actinomycetota</taxon>
        <taxon>Actinomycetes</taxon>
        <taxon>Mycobacteriales</taxon>
        <taxon>Nocardiaceae</taxon>
        <taxon>Nocardia</taxon>
    </lineage>
</organism>
<keyword evidence="3" id="KW-1185">Reference proteome</keyword>